<dbReference type="Pfam" id="PF12138">
    <property type="entry name" value="Spherulin4"/>
    <property type="match status" value="1"/>
</dbReference>
<dbReference type="KEGG" id="psco:LY89DRAFT_590575"/>
<evidence type="ECO:0000313" key="2">
    <source>
        <dbReference type="Proteomes" id="UP000070700"/>
    </source>
</evidence>
<dbReference type="GeneID" id="28819328"/>
<proteinExistence type="predicted"/>
<reference evidence="1 2" key="1">
    <citation type="submission" date="2015-10" db="EMBL/GenBank/DDBJ databases">
        <title>Full genome of DAOMC 229536 Phialocephala scopiformis, a fungal endophyte of spruce producing the potent anti-insectan compound rugulosin.</title>
        <authorList>
            <consortium name="DOE Joint Genome Institute"/>
            <person name="Walker A.K."/>
            <person name="Frasz S.L."/>
            <person name="Seifert K.A."/>
            <person name="Miller J.D."/>
            <person name="Mondo S.J."/>
            <person name="Labutti K."/>
            <person name="Lipzen A."/>
            <person name="Dockter R."/>
            <person name="Kennedy M."/>
            <person name="Grigoriev I.V."/>
            <person name="Spatafora J.W."/>
        </authorList>
    </citation>
    <scope>NUCLEOTIDE SEQUENCE [LARGE SCALE GENOMIC DNA]</scope>
    <source>
        <strain evidence="1 2">CBS 120377</strain>
    </source>
</reference>
<name>A0A194X0H2_MOLSC</name>
<accession>A0A194X0H2</accession>
<protein>
    <submittedName>
        <fullName evidence="1">Cell surface spherulin 4-like protein</fullName>
    </submittedName>
</protein>
<dbReference type="EMBL" id="KQ947421">
    <property type="protein sequence ID" value="KUJ13690.1"/>
    <property type="molecule type" value="Genomic_DNA"/>
</dbReference>
<organism evidence="1 2">
    <name type="scientific">Mollisia scopiformis</name>
    <name type="common">Conifer needle endophyte fungus</name>
    <name type="synonym">Phialocephala scopiformis</name>
    <dbReference type="NCBI Taxonomy" id="149040"/>
    <lineage>
        <taxon>Eukaryota</taxon>
        <taxon>Fungi</taxon>
        <taxon>Dikarya</taxon>
        <taxon>Ascomycota</taxon>
        <taxon>Pezizomycotina</taxon>
        <taxon>Leotiomycetes</taxon>
        <taxon>Helotiales</taxon>
        <taxon>Mollisiaceae</taxon>
        <taxon>Mollisia</taxon>
    </lineage>
</organism>
<dbReference type="InParanoid" id="A0A194X0H2"/>
<sequence>NSNSPVESEMPPNSTVILPLYIYPLPGAWDRLHTAISSNPTLHFIIILNPHNGPGACPLPDERYSEEIPKLNARANVTTVGYVRVDYYKRSLSDVFRDVEKYAGWVKREGLGIGGIFLDETPNLWEVGKGDYLDAVGEYVKSSTGLKGERLVIHNPGTVPDPEFADPGPDITTVVEEGFARYKSTLLQERLTKLLRYDRSSCVYMVHSVPERELESVVHELRHRGKYLFVTTLSSNYYCSFGTSWERFIQAMQHQ</sequence>
<feature type="non-terminal residue" evidence="1">
    <location>
        <position position="1"/>
    </location>
</feature>
<gene>
    <name evidence="1" type="ORF">LY89DRAFT_590575</name>
</gene>
<dbReference type="STRING" id="149040.A0A194X0H2"/>
<evidence type="ECO:0000313" key="1">
    <source>
        <dbReference type="EMBL" id="KUJ13690.1"/>
    </source>
</evidence>
<dbReference type="RefSeq" id="XP_018068045.1">
    <property type="nucleotide sequence ID" value="XM_018209602.1"/>
</dbReference>
<dbReference type="PANTHER" id="PTHR35040">
    <property type="match status" value="1"/>
</dbReference>
<dbReference type="PANTHER" id="PTHR35040:SF9">
    <property type="entry name" value="4-LIKE CELL SURFACE PROTEIN, PUTATIVE (AFU_ORTHOLOGUE AFUA_4G14080)-RELATED"/>
    <property type="match status" value="1"/>
</dbReference>
<dbReference type="OrthoDB" id="5342184at2759"/>
<dbReference type="Proteomes" id="UP000070700">
    <property type="component" value="Unassembled WGS sequence"/>
</dbReference>
<keyword evidence="2" id="KW-1185">Reference proteome</keyword>
<dbReference type="InterPro" id="IPR021986">
    <property type="entry name" value="Spherulin4"/>
</dbReference>
<dbReference type="AlphaFoldDB" id="A0A194X0H2"/>